<sequence>MADTRRLRIAQISDTHLAPGQAEVDANFDALAAWIRAESPDLVVHSGDVTRDAPGVPEELDYAAARLAELGVETLVIPGNHDVGDNPGDGDYAPASPVGPGPLAAWARVFGADRFARDIAGWRVVGIDAQLFLSGLPEEAAQWDWLEETLAVPGPVALFTHKPLFRETPDEPADPTPFRYAPMGPRARMMDLIRGADVRLVGCGHVHQTRQVTAEGVIHGWCPASAFVIPDAHQPRIGDKLCGLLDWRLGADGSVDCRLVRPATMGDHDITELPKMYG</sequence>
<feature type="domain" description="Calcineurin-like phosphoesterase" evidence="1">
    <location>
        <begin position="7"/>
        <end position="208"/>
    </location>
</feature>
<keyword evidence="3" id="KW-1185">Reference proteome</keyword>
<dbReference type="AlphaFoldDB" id="A0A1H2R1X7"/>
<dbReference type="PANTHER" id="PTHR43143">
    <property type="entry name" value="METALLOPHOSPHOESTERASE, CALCINEURIN SUPERFAMILY"/>
    <property type="match status" value="1"/>
</dbReference>
<dbReference type="RefSeq" id="WP_176954580.1">
    <property type="nucleotide sequence ID" value="NZ_FNMZ01000001.1"/>
</dbReference>
<proteinExistence type="predicted"/>
<dbReference type="EMBL" id="FNMZ01000001">
    <property type="protein sequence ID" value="SDW13381.1"/>
    <property type="molecule type" value="Genomic_DNA"/>
</dbReference>
<evidence type="ECO:0000313" key="2">
    <source>
        <dbReference type="EMBL" id="SDW13381.1"/>
    </source>
</evidence>
<evidence type="ECO:0000313" key="3">
    <source>
        <dbReference type="Proteomes" id="UP000199118"/>
    </source>
</evidence>
<name>A0A1H2R1X7_9RHOB</name>
<evidence type="ECO:0000259" key="1">
    <source>
        <dbReference type="Pfam" id="PF00149"/>
    </source>
</evidence>
<reference evidence="2 3" key="1">
    <citation type="submission" date="2016-10" db="EMBL/GenBank/DDBJ databases">
        <authorList>
            <person name="de Groot N.N."/>
        </authorList>
    </citation>
    <scope>NUCLEOTIDE SEQUENCE [LARGE SCALE GENOMIC DNA]</scope>
    <source>
        <strain evidence="2 3">DSM 17890</strain>
    </source>
</reference>
<dbReference type="Pfam" id="PF00149">
    <property type="entry name" value="Metallophos"/>
    <property type="match status" value="1"/>
</dbReference>
<dbReference type="Gene3D" id="3.60.21.10">
    <property type="match status" value="1"/>
</dbReference>
<organism evidence="2 3">
    <name type="scientific">Albimonas donghaensis</name>
    <dbReference type="NCBI Taxonomy" id="356660"/>
    <lineage>
        <taxon>Bacteria</taxon>
        <taxon>Pseudomonadati</taxon>
        <taxon>Pseudomonadota</taxon>
        <taxon>Alphaproteobacteria</taxon>
        <taxon>Rhodobacterales</taxon>
        <taxon>Paracoccaceae</taxon>
        <taxon>Albimonas</taxon>
    </lineage>
</organism>
<protein>
    <submittedName>
        <fullName evidence="2">Calcineurin-like phosphoesterase</fullName>
    </submittedName>
</protein>
<dbReference type="GO" id="GO:0016787">
    <property type="term" value="F:hydrolase activity"/>
    <property type="evidence" value="ECO:0007669"/>
    <property type="project" value="InterPro"/>
</dbReference>
<dbReference type="STRING" id="356660.SAMN05444336_101210"/>
<dbReference type="Proteomes" id="UP000199118">
    <property type="component" value="Unassembled WGS sequence"/>
</dbReference>
<dbReference type="InterPro" id="IPR029052">
    <property type="entry name" value="Metallo-depent_PP-like"/>
</dbReference>
<dbReference type="SUPFAM" id="SSF56300">
    <property type="entry name" value="Metallo-dependent phosphatases"/>
    <property type="match status" value="1"/>
</dbReference>
<dbReference type="InterPro" id="IPR051918">
    <property type="entry name" value="STPP_CPPED1"/>
</dbReference>
<dbReference type="PANTHER" id="PTHR43143:SF1">
    <property type="entry name" value="SERINE_THREONINE-PROTEIN PHOSPHATASE CPPED1"/>
    <property type="match status" value="1"/>
</dbReference>
<dbReference type="InterPro" id="IPR004843">
    <property type="entry name" value="Calcineurin-like_PHP"/>
</dbReference>
<accession>A0A1H2R1X7</accession>
<gene>
    <name evidence="2" type="ORF">SAMN05444336_101210</name>
</gene>